<dbReference type="Pfam" id="PF01547">
    <property type="entry name" value="SBP_bac_1"/>
    <property type="match status" value="1"/>
</dbReference>
<dbReference type="Proteomes" id="UP000298860">
    <property type="component" value="Unassembled WGS sequence"/>
</dbReference>
<dbReference type="InterPro" id="IPR006059">
    <property type="entry name" value="SBP"/>
</dbReference>
<dbReference type="AlphaFoldDB" id="A0A4D4J4C7"/>
<evidence type="ECO:0000313" key="1">
    <source>
        <dbReference type="EMBL" id="GDY29598.1"/>
    </source>
</evidence>
<dbReference type="PANTHER" id="PTHR43649">
    <property type="entry name" value="ARABINOSE-BINDING PROTEIN-RELATED"/>
    <property type="match status" value="1"/>
</dbReference>
<dbReference type="Gene3D" id="3.40.190.10">
    <property type="entry name" value="Periplasmic binding protein-like II"/>
    <property type="match status" value="2"/>
</dbReference>
<proteinExistence type="predicted"/>
<dbReference type="EMBL" id="BJFL01000004">
    <property type="protein sequence ID" value="GDY29598.1"/>
    <property type="molecule type" value="Genomic_DNA"/>
</dbReference>
<dbReference type="InterPro" id="IPR050490">
    <property type="entry name" value="Bact_solute-bd_prot1"/>
</dbReference>
<dbReference type="PANTHER" id="PTHR43649:SF12">
    <property type="entry name" value="DIACETYLCHITOBIOSE BINDING PROTEIN DASA"/>
    <property type="match status" value="1"/>
</dbReference>
<sequence>MGVTGCGGSGRADNSQPNTLTYWASNQGPTLDADRSVLLPELQKFSDRTGIKVNFEVIPWSDLQNRILAATSSGQGPDVVNIGNTWSASLQATGAFLPFDDRALQAVGGRDRFLASSMTATGAPGQPPAAVPLYGLAYGLFYNKKRFAEAGIGSPPRTWAELLDDARKLTDPARGQWGLAIEGAQYTENAHFAFVFGRQHGAALFDGGDPRFDSPQMVAAVRQYVDLVSQQKVVNPGNAEYAHDTQLYGDFAAGRAAMLMIQSNAAAGLKSDGMSEQDYGIAPIPLPDPLPAGGKPVNSHVAGINLGVFANTKNHDGALRLVEFLTSPDEQKILNAAFGSLPVTPQAYDDQRFHTRNIQTFRSVLANTSESLPMIPQEAQFETLVGTAVKDLLADAASGKPVDDAAIQAKLAAANQQMKSSG</sequence>
<dbReference type="SUPFAM" id="SSF53850">
    <property type="entry name" value="Periplasmic binding protein-like II"/>
    <property type="match status" value="1"/>
</dbReference>
<reference evidence="2" key="1">
    <citation type="submission" date="2019-04" db="EMBL/GenBank/DDBJ databases">
        <title>Draft genome sequence of Pseudonocardiaceae bacterium SL3-2-4.</title>
        <authorList>
            <person name="Ningsih F."/>
            <person name="Yokota A."/>
            <person name="Sakai Y."/>
            <person name="Nanatani K."/>
            <person name="Yabe S."/>
            <person name="Oetari A."/>
            <person name="Sjamsuridzal W."/>
        </authorList>
    </citation>
    <scope>NUCLEOTIDE SEQUENCE [LARGE SCALE GENOMIC DNA]</scope>
    <source>
        <strain evidence="2">SL3-2-4</strain>
    </source>
</reference>
<organism evidence="1 2">
    <name type="scientific">Gandjariella thermophila</name>
    <dbReference type="NCBI Taxonomy" id="1931992"/>
    <lineage>
        <taxon>Bacteria</taxon>
        <taxon>Bacillati</taxon>
        <taxon>Actinomycetota</taxon>
        <taxon>Actinomycetes</taxon>
        <taxon>Pseudonocardiales</taxon>
        <taxon>Pseudonocardiaceae</taxon>
        <taxon>Gandjariella</taxon>
    </lineage>
</organism>
<keyword evidence="2" id="KW-1185">Reference proteome</keyword>
<accession>A0A4D4J4C7</accession>
<protein>
    <submittedName>
        <fullName evidence="1">Sugar ABC transporter substrate-binding protein</fullName>
    </submittedName>
</protein>
<comment type="caution">
    <text evidence="1">The sequence shown here is derived from an EMBL/GenBank/DDBJ whole genome shotgun (WGS) entry which is preliminary data.</text>
</comment>
<name>A0A4D4J4C7_9PSEU</name>
<dbReference type="CDD" id="cd13585">
    <property type="entry name" value="PBP2_TMBP_like"/>
    <property type="match status" value="1"/>
</dbReference>
<evidence type="ECO:0000313" key="2">
    <source>
        <dbReference type="Proteomes" id="UP000298860"/>
    </source>
</evidence>
<gene>
    <name evidence="1" type="ORF">GTS_12310</name>
</gene>